<reference evidence="1" key="1">
    <citation type="journal article" date="2019" name="bioRxiv">
        <title>The Genome of the Zebra Mussel, Dreissena polymorpha: A Resource for Invasive Species Research.</title>
        <authorList>
            <person name="McCartney M.A."/>
            <person name="Auch B."/>
            <person name="Kono T."/>
            <person name="Mallez S."/>
            <person name="Zhang Y."/>
            <person name="Obille A."/>
            <person name="Becker A."/>
            <person name="Abrahante J.E."/>
            <person name="Garbe J."/>
            <person name="Badalamenti J.P."/>
            <person name="Herman A."/>
            <person name="Mangelson H."/>
            <person name="Liachko I."/>
            <person name="Sullivan S."/>
            <person name="Sone E.D."/>
            <person name="Koren S."/>
            <person name="Silverstein K.A.T."/>
            <person name="Beckman K.B."/>
            <person name="Gohl D.M."/>
        </authorList>
    </citation>
    <scope>NUCLEOTIDE SEQUENCE</scope>
    <source>
        <strain evidence="1">Duluth1</strain>
        <tissue evidence="1">Whole animal</tissue>
    </source>
</reference>
<sequence length="83" mass="8948">MASLASDLGIVCPSFTIGKSKYPVLLKYAMDRITPSTIIGAFVKAGIVPLDRGAIDKSQLIPAMFPAVQNINGTVYLQDDYQK</sequence>
<accession>A0A9D4GKD5</accession>
<gene>
    <name evidence="1" type="ORF">DPMN_118545</name>
</gene>
<dbReference type="EMBL" id="JAIWYP010000005">
    <property type="protein sequence ID" value="KAH3817019.1"/>
    <property type="molecule type" value="Genomic_DNA"/>
</dbReference>
<comment type="caution">
    <text evidence="1">The sequence shown here is derived from an EMBL/GenBank/DDBJ whole genome shotgun (WGS) entry which is preliminary data.</text>
</comment>
<evidence type="ECO:0000313" key="2">
    <source>
        <dbReference type="Proteomes" id="UP000828390"/>
    </source>
</evidence>
<name>A0A9D4GKD5_DREPO</name>
<dbReference type="Proteomes" id="UP000828390">
    <property type="component" value="Unassembled WGS sequence"/>
</dbReference>
<protein>
    <submittedName>
        <fullName evidence="1">Uncharacterized protein</fullName>
    </submittedName>
</protein>
<reference evidence="1" key="2">
    <citation type="submission" date="2020-11" db="EMBL/GenBank/DDBJ databases">
        <authorList>
            <person name="McCartney M.A."/>
            <person name="Auch B."/>
            <person name="Kono T."/>
            <person name="Mallez S."/>
            <person name="Becker A."/>
            <person name="Gohl D.M."/>
            <person name="Silverstein K.A.T."/>
            <person name="Koren S."/>
            <person name="Bechman K.B."/>
            <person name="Herman A."/>
            <person name="Abrahante J.E."/>
            <person name="Garbe J."/>
        </authorList>
    </citation>
    <scope>NUCLEOTIDE SEQUENCE</scope>
    <source>
        <strain evidence="1">Duluth1</strain>
        <tissue evidence="1">Whole animal</tissue>
    </source>
</reference>
<proteinExistence type="predicted"/>
<keyword evidence="2" id="KW-1185">Reference proteome</keyword>
<evidence type="ECO:0000313" key="1">
    <source>
        <dbReference type="EMBL" id="KAH3817019.1"/>
    </source>
</evidence>
<organism evidence="1 2">
    <name type="scientific">Dreissena polymorpha</name>
    <name type="common">Zebra mussel</name>
    <name type="synonym">Mytilus polymorpha</name>
    <dbReference type="NCBI Taxonomy" id="45954"/>
    <lineage>
        <taxon>Eukaryota</taxon>
        <taxon>Metazoa</taxon>
        <taxon>Spiralia</taxon>
        <taxon>Lophotrochozoa</taxon>
        <taxon>Mollusca</taxon>
        <taxon>Bivalvia</taxon>
        <taxon>Autobranchia</taxon>
        <taxon>Heteroconchia</taxon>
        <taxon>Euheterodonta</taxon>
        <taxon>Imparidentia</taxon>
        <taxon>Neoheterodontei</taxon>
        <taxon>Myida</taxon>
        <taxon>Dreissenoidea</taxon>
        <taxon>Dreissenidae</taxon>
        <taxon>Dreissena</taxon>
    </lineage>
</organism>
<dbReference type="AlphaFoldDB" id="A0A9D4GKD5"/>